<proteinExistence type="predicted"/>
<evidence type="ECO:0000313" key="2">
    <source>
        <dbReference type="EMBL" id="CAK9161106.1"/>
    </source>
</evidence>
<gene>
    <name evidence="2" type="ORF">ILEXP_LOCUS29892</name>
</gene>
<name>A0ABC8SV81_9AQUA</name>
<accession>A0ABC8SV81</accession>
<feature type="region of interest" description="Disordered" evidence="1">
    <location>
        <begin position="1"/>
        <end position="42"/>
    </location>
</feature>
<dbReference type="Proteomes" id="UP001642360">
    <property type="component" value="Unassembled WGS sequence"/>
</dbReference>
<comment type="caution">
    <text evidence="2">The sequence shown here is derived from an EMBL/GenBank/DDBJ whole genome shotgun (WGS) entry which is preliminary data.</text>
</comment>
<dbReference type="AlphaFoldDB" id="A0ABC8SV81"/>
<evidence type="ECO:0000256" key="1">
    <source>
        <dbReference type="SAM" id="MobiDB-lite"/>
    </source>
</evidence>
<feature type="compositionally biased region" description="Polar residues" evidence="1">
    <location>
        <begin position="1"/>
        <end position="13"/>
    </location>
</feature>
<reference evidence="2 3" key="1">
    <citation type="submission" date="2024-02" db="EMBL/GenBank/DDBJ databases">
        <authorList>
            <person name="Vignale AGUSTIN F."/>
            <person name="Sosa J E."/>
            <person name="Modenutti C."/>
        </authorList>
    </citation>
    <scope>NUCLEOTIDE SEQUENCE [LARGE SCALE GENOMIC DNA]</scope>
</reference>
<evidence type="ECO:0000313" key="3">
    <source>
        <dbReference type="Proteomes" id="UP001642360"/>
    </source>
</evidence>
<keyword evidence="3" id="KW-1185">Reference proteome</keyword>
<dbReference type="EMBL" id="CAUOFW020003619">
    <property type="protein sequence ID" value="CAK9161106.1"/>
    <property type="molecule type" value="Genomic_DNA"/>
</dbReference>
<feature type="compositionally biased region" description="Low complexity" evidence="1">
    <location>
        <begin position="14"/>
        <end position="25"/>
    </location>
</feature>
<protein>
    <submittedName>
        <fullName evidence="2">Uncharacterized protein</fullName>
    </submittedName>
</protein>
<organism evidence="2 3">
    <name type="scientific">Ilex paraguariensis</name>
    <name type="common">yerba mate</name>
    <dbReference type="NCBI Taxonomy" id="185542"/>
    <lineage>
        <taxon>Eukaryota</taxon>
        <taxon>Viridiplantae</taxon>
        <taxon>Streptophyta</taxon>
        <taxon>Embryophyta</taxon>
        <taxon>Tracheophyta</taxon>
        <taxon>Spermatophyta</taxon>
        <taxon>Magnoliopsida</taxon>
        <taxon>eudicotyledons</taxon>
        <taxon>Gunneridae</taxon>
        <taxon>Pentapetalae</taxon>
        <taxon>asterids</taxon>
        <taxon>campanulids</taxon>
        <taxon>Aquifoliales</taxon>
        <taxon>Aquifoliaceae</taxon>
        <taxon>Ilex</taxon>
    </lineage>
</organism>
<sequence>MVSVGSTTKSDQPSGSGSSDGNGCSSRKRPREGSLGGCPSDLNLPVKNCRLYEDRNHEITRCCRFSSTDFLAEAALSLFLYSSFFHRNGLYLFPHSSFLDQPFNRRTA</sequence>